<comment type="similarity">
    <text evidence="8 9">Belongs to the TonB-dependent receptor family.</text>
</comment>
<evidence type="ECO:0000256" key="3">
    <source>
        <dbReference type="ARBA" id="ARBA00022452"/>
    </source>
</evidence>
<name>A0A9E2KIT7_9BACE</name>
<dbReference type="EMBL" id="JAHLFO010000149">
    <property type="protein sequence ID" value="MBU3814976.1"/>
    <property type="molecule type" value="Genomic_DNA"/>
</dbReference>
<dbReference type="SUPFAM" id="SSF56935">
    <property type="entry name" value="Porins"/>
    <property type="match status" value="1"/>
</dbReference>
<evidence type="ECO:0000256" key="5">
    <source>
        <dbReference type="ARBA" id="ARBA00023077"/>
    </source>
</evidence>
<dbReference type="PROSITE" id="PS52016">
    <property type="entry name" value="TONB_DEPENDENT_REC_3"/>
    <property type="match status" value="1"/>
</dbReference>
<accession>A0A9E2KIT7</accession>
<evidence type="ECO:0000256" key="1">
    <source>
        <dbReference type="ARBA" id="ARBA00004571"/>
    </source>
</evidence>
<keyword evidence="3 8" id="KW-1134">Transmembrane beta strand</keyword>
<evidence type="ECO:0000256" key="2">
    <source>
        <dbReference type="ARBA" id="ARBA00022448"/>
    </source>
</evidence>
<comment type="subcellular location">
    <subcellularLocation>
        <location evidence="1 8">Cell outer membrane</location>
        <topology evidence="1 8">Multi-pass membrane protein</topology>
    </subcellularLocation>
</comment>
<dbReference type="Pfam" id="PF00593">
    <property type="entry name" value="TonB_dep_Rec_b-barrel"/>
    <property type="match status" value="1"/>
</dbReference>
<sequence length="848" mass="93554">MHTEEVDIQPNMTVRLKTNAELLDEVMVVAYGTAKKSAFTGSAGVVGSEDIEKIQSSNVVNALNGKVSGVQLNNSSGQPDATTPTIRIRGISSINAGNDPLIILDGVPYDGDLNNISSQDIESMTVLKDAASSALYGARGANGVIIITTKKGTAGKAKITVDAKWGSNSRALPNYEYVNSPAKYYEMWYSALKNYFVNAQGYSDMQAHNMANQHLTTNDAYGLGYNVYSVPEGQYMIGTNGKLNPNATLGNVVNYNGQDYMLLPDDWTDAAYKTGLRQEYSLTATAGTDKSLFFASFNYLSNEGISPNSDYERIAGRLKADYQLTDWLKIGVNMGYTHFDANSLGEDGSSGSSANVFALTMMAPIYPLYLRDGQGYINLSANKNNMFDPTNMELDGAIVNGSSGSYMTDYNTEGYFGRLQYDFAEKYFGSVSYRRDASSRFHPDNRWGNFWSAGAAWIISKEAFFDVEWIDLLKIKASYGSQGNDRIGDYRYVNTFSIVNSNGNPAAVPNVMGNKDITWETNANFNAGVEFELLGTRLNGSVDFFTRKTSDMLFTFTLPPSYGYTYYYANIGDMRNLGVELELNGTVIKHRDPEWNINLNLTHYKNKVTYLADEHKTTTVDGVEGYENGNMFIGEGIPLYTYELVQYVGVNENGESLFYVDGTDENGNPTRTTTTNPNNATKHLCGTALPDVYGGFGTELTWKGLDFSANFSYQLGGQVYDSDYASSMSANKGHALHVDLLNAWSTENPTSNIPRLQYNDSYTNASSDRWLTSASYLSQQNITLGYTLPARWCRALGMEKLRIYATADNVWLWSKRQGLDPRQSISGSVTSAYYAPMRTISGGITLTF</sequence>
<dbReference type="InterPro" id="IPR037066">
    <property type="entry name" value="Plug_dom_sf"/>
</dbReference>
<evidence type="ECO:0000313" key="13">
    <source>
        <dbReference type="Proteomes" id="UP000824236"/>
    </source>
</evidence>
<dbReference type="AlphaFoldDB" id="A0A9E2KIT7"/>
<proteinExistence type="inferred from homology"/>
<gene>
    <name evidence="12" type="ORF">H9791_10880</name>
</gene>
<feature type="domain" description="TonB-dependent receptor-like beta-barrel" evidence="10">
    <location>
        <begin position="198"/>
        <end position="728"/>
    </location>
</feature>
<dbReference type="GO" id="GO:0009279">
    <property type="term" value="C:cell outer membrane"/>
    <property type="evidence" value="ECO:0007669"/>
    <property type="project" value="UniProtKB-SubCell"/>
</dbReference>
<comment type="caution">
    <text evidence="12">The sequence shown here is derived from an EMBL/GenBank/DDBJ whole genome shotgun (WGS) entry which is preliminary data.</text>
</comment>
<reference evidence="12" key="2">
    <citation type="submission" date="2021-04" db="EMBL/GenBank/DDBJ databases">
        <authorList>
            <person name="Gilroy R."/>
        </authorList>
    </citation>
    <scope>NUCLEOTIDE SEQUENCE</scope>
    <source>
        <strain evidence="12">B3-3758</strain>
    </source>
</reference>
<dbReference type="InterPro" id="IPR023997">
    <property type="entry name" value="TonB-dep_OMP_SusC/RagA_CS"/>
</dbReference>
<evidence type="ECO:0000256" key="9">
    <source>
        <dbReference type="RuleBase" id="RU003357"/>
    </source>
</evidence>
<dbReference type="InterPro" id="IPR036942">
    <property type="entry name" value="Beta-barrel_TonB_sf"/>
</dbReference>
<dbReference type="InterPro" id="IPR023996">
    <property type="entry name" value="TonB-dep_OMP_SusC/RagA"/>
</dbReference>
<feature type="domain" description="TonB-dependent receptor plug" evidence="11">
    <location>
        <begin position="37"/>
        <end position="144"/>
    </location>
</feature>
<evidence type="ECO:0000256" key="4">
    <source>
        <dbReference type="ARBA" id="ARBA00022692"/>
    </source>
</evidence>
<evidence type="ECO:0000256" key="8">
    <source>
        <dbReference type="PROSITE-ProRule" id="PRU01360"/>
    </source>
</evidence>
<dbReference type="InterPro" id="IPR012910">
    <property type="entry name" value="Plug_dom"/>
</dbReference>
<keyword evidence="6 8" id="KW-0472">Membrane</keyword>
<keyword evidence="4 8" id="KW-0812">Transmembrane</keyword>
<dbReference type="NCBIfam" id="TIGR04056">
    <property type="entry name" value="OMP_RagA_SusC"/>
    <property type="match status" value="1"/>
</dbReference>
<dbReference type="NCBIfam" id="TIGR04057">
    <property type="entry name" value="SusC_RagA_signa"/>
    <property type="match status" value="1"/>
</dbReference>
<dbReference type="InterPro" id="IPR000531">
    <property type="entry name" value="Beta-barrel_TonB"/>
</dbReference>
<keyword evidence="7 8" id="KW-0998">Cell outer membrane</keyword>
<reference evidence="12" key="1">
    <citation type="journal article" date="2021" name="PeerJ">
        <title>Extensive microbial diversity within the chicken gut microbiome revealed by metagenomics and culture.</title>
        <authorList>
            <person name="Gilroy R."/>
            <person name="Ravi A."/>
            <person name="Getino M."/>
            <person name="Pursley I."/>
            <person name="Horton D.L."/>
            <person name="Alikhan N.F."/>
            <person name="Baker D."/>
            <person name="Gharbi K."/>
            <person name="Hall N."/>
            <person name="Watson M."/>
            <person name="Adriaenssens E.M."/>
            <person name="Foster-Nyarko E."/>
            <person name="Jarju S."/>
            <person name="Secka A."/>
            <person name="Antonio M."/>
            <person name="Oren A."/>
            <person name="Chaudhuri R.R."/>
            <person name="La Ragione R."/>
            <person name="Hildebrand F."/>
            <person name="Pallen M.J."/>
        </authorList>
    </citation>
    <scope>NUCLEOTIDE SEQUENCE</scope>
    <source>
        <strain evidence="12">B3-3758</strain>
    </source>
</reference>
<dbReference type="Gene3D" id="2.170.130.10">
    <property type="entry name" value="TonB-dependent receptor, plug domain"/>
    <property type="match status" value="1"/>
</dbReference>
<keyword evidence="5 9" id="KW-0798">TonB box</keyword>
<dbReference type="InterPro" id="IPR039426">
    <property type="entry name" value="TonB-dep_rcpt-like"/>
</dbReference>
<protein>
    <submittedName>
        <fullName evidence="12">SusC/RagA family TonB-linked outer membrane protein</fullName>
    </submittedName>
</protein>
<evidence type="ECO:0000313" key="12">
    <source>
        <dbReference type="EMBL" id="MBU3814976.1"/>
    </source>
</evidence>
<evidence type="ECO:0000256" key="6">
    <source>
        <dbReference type="ARBA" id="ARBA00023136"/>
    </source>
</evidence>
<dbReference type="FunFam" id="2.170.130.10:FF:000003">
    <property type="entry name" value="SusC/RagA family TonB-linked outer membrane protein"/>
    <property type="match status" value="1"/>
</dbReference>
<organism evidence="12 13">
    <name type="scientific">Candidatus Bacteroides intestinipullorum</name>
    <dbReference type="NCBI Taxonomy" id="2838471"/>
    <lineage>
        <taxon>Bacteria</taxon>
        <taxon>Pseudomonadati</taxon>
        <taxon>Bacteroidota</taxon>
        <taxon>Bacteroidia</taxon>
        <taxon>Bacteroidales</taxon>
        <taxon>Bacteroidaceae</taxon>
        <taxon>Bacteroides</taxon>
    </lineage>
</organism>
<dbReference type="Proteomes" id="UP000824236">
    <property type="component" value="Unassembled WGS sequence"/>
</dbReference>
<evidence type="ECO:0000259" key="11">
    <source>
        <dbReference type="Pfam" id="PF07715"/>
    </source>
</evidence>
<dbReference type="Pfam" id="PF07715">
    <property type="entry name" value="Plug"/>
    <property type="match status" value="1"/>
</dbReference>
<keyword evidence="2 8" id="KW-0813">Transport</keyword>
<evidence type="ECO:0000259" key="10">
    <source>
        <dbReference type="Pfam" id="PF00593"/>
    </source>
</evidence>
<evidence type="ECO:0000256" key="7">
    <source>
        <dbReference type="ARBA" id="ARBA00023237"/>
    </source>
</evidence>
<dbReference type="Gene3D" id="2.40.170.20">
    <property type="entry name" value="TonB-dependent receptor, beta-barrel domain"/>
    <property type="match status" value="1"/>
</dbReference>